<dbReference type="GO" id="GO:0016052">
    <property type="term" value="P:carbohydrate catabolic process"/>
    <property type="evidence" value="ECO:0007669"/>
    <property type="project" value="InterPro"/>
</dbReference>
<dbReference type="Proteomes" id="UP000257074">
    <property type="component" value="Unassembled WGS sequence"/>
</dbReference>
<dbReference type="InterPro" id="IPR013785">
    <property type="entry name" value="Aldolase_TIM"/>
</dbReference>
<evidence type="ECO:0000313" key="2">
    <source>
        <dbReference type="Proteomes" id="UP000257074"/>
    </source>
</evidence>
<comment type="caution">
    <text evidence="1">The sequence shown here is derived from an EMBL/GenBank/DDBJ whole genome shotgun (WGS) entry which is preliminary data.</text>
</comment>
<evidence type="ECO:0000313" key="1">
    <source>
        <dbReference type="EMBL" id="RDX08629.1"/>
    </source>
</evidence>
<dbReference type="Gene3D" id="2.70.98.60">
    <property type="entry name" value="alpha-galactosidase from lactobacil brevis"/>
    <property type="match status" value="1"/>
</dbReference>
<dbReference type="SUPFAM" id="SSF51445">
    <property type="entry name" value="(Trans)glycosidases"/>
    <property type="match status" value="1"/>
</dbReference>
<dbReference type="Pfam" id="PF02065">
    <property type="entry name" value="Melibiase"/>
    <property type="match status" value="1"/>
</dbReference>
<proteinExistence type="predicted"/>
<dbReference type="GO" id="GO:0004557">
    <property type="term" value="F:alpha-galactosidase activity"/>
    <property type="evidence" value="ECO:0007669"/>
    <property type="project" value="InterPro"/>
</dbReference>
<protein>
    <submittedName>
        <fullName evidence="1">Alpha-galactosidase</fullName>
    </submittedName>
</protein>
<dbReference type="InterPro" id="IPR038417">
    <property type="entry name" value="Alpga-gal_N_sf"/>
</dbReference>
<organism evidence="1 2">
    <name type="scientific">Bifidobacterium longum</name>
    <dbReference type="NCBI Taxonomy" id="216816"/>
    <lineage>
        <taxon>Bacteria</taxon>
        <taxon>Bacillati</taxon>
        <taxon>Actinomycetota</taxon>
        <taxon>Actinomycetes</taxon>
        <taxon>Bifidobacteriales</taxon>
        <taxon>Bifidobacteriaceae</taxon>
        <taxon>Bifidobacterium</taxon>
    </lineage>
</organism>
<dbReference type="PRINTS" id="PR00743">
    <property type="entry name" value="GLHYDRLASE36"/>
</dbReference>
<dbReference type="InterPro" id="IPR002252">
    <property type="entry name" value="Glyco_hydro_36"/>
</dbReference>
<name>A0A3D8U0P8_BIFLN</name>
<dbReference type="InterPro" id="IPR017853">
    <property type="entry name" value="GH"/>
</dbReference>
<dbReference type="CDD" id="cd14791">
    <property type="entry name" value="GH36"/>
    <property type="match status" value="1"/>
</dbReference>
<accession>A0A3D8U0P8</accession>
<sequence length="739" mass="81664">MNCSQFTPCEGRTEIVDADGRLIWHNDDICMVFVVRDNAPVVLAGLSGYGMRPACELNNEKGAFPIVEVLTSISGRTMNHQRLTDTREGSQLRFVAAYTYERGMRHVLRIDQKDEHSGLLTETEFSMFPGVSAVSCQSRIASERRLPVEAVSSLNLTVPLDAAGGGVDGVEVYWADSTWAAENNWHQAPLREIGLPDINTNINPRVPGARFNLSSRSTWSTGEKLPLGVLTMGEGIRRSALIWQIEHNGPWTWEIGEGIDGLHITAGGPNGDDHQWAVVLDERTDFVTVPASFAICSGGWQQVVEQMTLHRRALRSARLAVNGQNHDSEQLVIYNDYMNTLFGNPTADKELPLIEGAGKLGVDVFCIDAGWYDSADGGWWDMVGEWKPSTNRFGNLGLKGIASAIRKAGMGLGLWLEPEVVGVRSPIANELPDSAFFCRHGERVADDGRYHLDFRSPDARAHMDDTMERIIAEFQPKFFKFDYNTVPGVGTEIDAGYLGEGLLGHSRAYVRWLDDLKHRHPELVIENCGSGAMRADYAMLQRLDLQSTSDQCDPAIYAAIAAGASMSILPEQQGNWGYAQQEMDDETAVFTLAAGIAGRLYLSGFVNRMDERRLRLVRGAIEAHRQVLRNQSGQVPFWPLGLPVFSGDWLASGLLPYADNNETGYMTIWHRGGANSVVVEVPQGATLRPFFPKPGLIDKSHGAVDWHVEPLDGTHVRLTVSDNRRSARVYAIDMPDSTK</sequence>
<gene>
    <name evidence="1" type="ORF">CE169_05605</name>
</gene>
<dbReference type="RefSeq" id="WP_052128208.1">
    <property type="nucleotide sequence ID" value="NZ_AP031422.1"/>
</dbReference>
<dbReference type="EMBL" id="NJNR01000024">
    <property type="protein sequence ID" value="RDX08629.1"/>
    <property type="molecule type" value="Genomic_DNA"/>
</dbReference>
<reference evidence="1 2" key="1">
    <citation type="journal article" date="2017" name="Anaerobe">
        <title>Quantification, isolation and characterization of Bifidobacterium from the vaginal microbiomes of reproductive aged women.</title>
        <authorList>
            <person name="Freitas A.C."/>
            <person name="Hill J.E."/>
        </authorList>
    </citation>
    <scope>NUCLEOTIDE SEQUENCE [LARGE SCALE GENOMIC DNA]</scope>
    <source>
        <strain evidence="1 2">N6D05</strain>
    </source>
</reference>
<dbReference type="AlphaFoldDB" id="A0A3D8U0P8"/>
<dbReference type="Gene3D" id="3.20.20.70">
    <property type="entry name" value="Aldolase class I"/>
    <property type="match status" value="1"/>
</dbReference>